<feature type="signal peptide" evidence="2">
    <location>
        <begin position="1"/>
        <end position="22"/>
    </location>
</feature>
<keyword evidence="3" id="KW-0675">Receptor</keyword>
<gene>
    <name evidence="3" type="ORF">FHS21_003410</name>
</gene>
<evidence type="ECO:0000313" key="4">
    <source>
        <dbReference type="Proteomes" id="UP000554520"/>
    </source>
</evidence>
<evidence type="ECO:0000256" key="1">
    <source>
        <dbReference type="ARBA" id="ARBA00006987"/>
    </source>
</evidence>
<dbReference type="Gene3D" id="3.40.190.10">
    <property type="entry name" value="Periplasmic binding protein-like II"/>
    <property type="match status" value="1"/>
</dbReference>
<evidence type="ECO:0000313" key="3">
    <source>
        <dbReference type="EMBL" id="MBB3146994.1"/>
    </source>
</evidence>
<dbReference type="Gene3D" id="3.40.190.150">
    <property type="entry name" value="Bordetella uptake gene, domain 1"/>
    <property type="match status" value="1"/>
</dbReference>
<keyword evidence="4" id="KW-1185">Reference proteome</keyword>
<reference evidence="3 4" key="1">
    <citation type="submission" date="2020-08" db="EMBL/GenBank/DDBJ databases">
        <title>Genomic Encyclopedia of Type Strains, Phase III (KMG-III): the genomes of soil and plant-associated and newly described type strains.</title>
        <authorList>
            <person name="Whitman W."/>
        </authorList>
    </citation>
    <scope>NUCLEOTIDE SEQUENCE [LARGE SCALE GENOMIC DNA]</scope>
    <source>
        <strain evidence="3 4">CECT 7015</strain>
    </source>
</reference>
<dbReference type="SUPFAM" id="SSF53850">
    <property type="entry name" value="Periplasmic binding protein-like II"/>
    <property type="match status" value="1"/>
</dbReference>
<dbReference type="Proteomes" id="UP000554520">
    <property type="component" value="Unassembled WGS sequence"/>
</dbReference>
<keyword evidence="2" id="KW-0732">Signal</keyword>
<dbReference type="InterPro" id="IPR005064">
    <property type="entry name" value="BUG"/>
</dbReference>
<comment type="similarity">
    <text evidence="1">Belongs to the UPF0065 (bug) family.</text>
</comment>
<name>A0A839UAM4_9HYPH</name>
<dbReference type="PANTHER" id="PTHR42928">
    <property type="entry name" value="TRICARBOXYLATE-BINDING PROTEIN"/>
    <property type="match status" value="1"/>
</dbReference>
<dbReference type="Pfam" id="PF03401">
    <property type="entry name" value="TctC"/>
    <property type="match status" value="1"/>
</dbReference>
<dbReference type="InterPro" id="IPR042100">
    <property type="entry name" value="Bug_dom1"/>
</dbReference>
<dbReference type="PANTHER" id="PTHR42928:SF5">
    <property type="entry name" value="BLR1237 PROTEIN"/>
    <property type="match status" value="1"/>
</dbReference>
<protein>
    <submittedName>
        <fullName evidence="3">Tripartite-type tricarboxylate transporter receptor subunit TctC</fullName>
    </submittedName>
</protein>
<dbReference type="AlphaFoldDB" id="A0A839UAM4"/>
<comment type="caution">
    <text evidence="3">The sequence shown here is derived from an EMBL/GenBank/DDBJ whole genome shotgun (WGS) entry which is preliminary data.</text>
</comment>
<dbReference type="RefSeq" id="WP_183663027.1">
    <property type="nucleotide sequence ID" value="NZ_JACHXN010000010.1"/>
</dbReference>
<accession>A0A839UAM4</accession>
<evidence type="ECO:0000256" key="2">
    <source>
        <dbReference type="SAM" id="SignalP"/>
    </source>
</evidence>
<sequence length="319" mass="33577">MNKLLAALTTCVGMVTAPVAMAADFPAKNIQFVIPVSPGGGFDTYVRAVAPILERHLPQSVNIVPTNIPAAGGARGAAQVYRAKPDGYTIGIFNIPGMLVPQIRGDSDLQYDLKKMTWLGSFGQDGYGVGVPTASPYKTVADLKALDRPVKFTASGPSSTAYSATMIATDMLGIKREIISGYKGSNDYVLAVIRGDGDAVIGPLPVMEKFVESGELRIIGTFEEKSSVPGAQNAIEMGQPDLSKLSVGRLVAGPPDLPPEVAKTLSESLMAAMQDPAMATWSKESGIAVEPGDAASAKGILEGQFNFYERYSKYLGPAN</sequence>
<organism evidence="3 4">
    <name type="scientific">Phyllobacterium trifolii</name>
    <dbReference type="NCBI Taxonomy" id="300193"/>
    <lineage>
        <taxon>Bacteria</taxon>
        <taxon>Pseudomonadati</taxon>
        <taxon>Pseudomonadota</taxon>
        <taxon>Alphaproteobacteria</taxon>
        <taxon>Hyphomicrobiales</taxon>
        <taxon>Phyllobacteriaceae</taxon>
        <taxon>Phyllobacterium</taxon>
    </lineage>
</organism>
<feature type="chain" id="PRO_5032403043" evidence="2">
    <location>
        <begin position="23"/>
        <end position="319"/>
    </location>
</feature>
<dbReference type="EMBL" id="JACHXN010000010">
    <property type="protein sequence ID" value="MBB3146994.1"/>
    <property type="molecule type" value="Genomic_DNA"/>
</dbReference>
<proteinExistence type="inferred from homology"/>